<evidence type="ECO:0000313" key="4">
    <source>
        <dbReference type="Proteomes" id="UP000242687"/>
    </source>
</evidence>
<feature type="signal peptide" evidence="1">
    <location>
        <begin position="1"/>
        <end position="23"/>
    </location>
</feature>
<keyword evidence="4" id="KW-1185">Reference proteome</keyword>
<dbReference type="Pfam" id="PF14371">
    <property type="entry name" value="DUF4412"/>
    <property type="match status" value="1"/>
</dbReference>
<dbReference type="RefSeq" id="WP_100341104.1">
    <property type="nucleotide sequence ID" value="NZ_PGFJ01000001.1"/>
</dbReference>
<dbReference type="InterPro" id="IPR025524">
    <property type="entry name" value="DUF4412"/>
</dbReference>
<protein>
    <submittedName>
        <fullName evidence="3">GLPGLI family protein</fullName>
    </submittedName>
</protein>
<dbReference type="EMBL" id="PGFJ01000001">
    <property type="protein sequence ID" value="PJJ84941.1"/>
    <property type="molecule type" value="Genomic_DNA"/>
</dbReference>
<comment type="caution">
    <text evidence="3">The sequence shown here is derived from an EMBL/GenBank/DDBJ whole genome shotgun (WGS) entry which is preliminary data.</text>
</comment>
<proteinExistence type="predicted"/>
<keyword evidence="1" id="KW-0732">Signal</keyword>
<evidence type="ECO:0000313" key="3">
    <source>
        <dbReference type="EMBL" id="PJJ84941.1"/>
    </source>
</evidence>
<accession>A0A2H9VVV3</accession>
<dbReference type="Proteomes" id="UP000242687">
    <property type="component" value="Unassembled WGS sequence"/>
</dbReference>
<dbReference type="OrthoDB" id="1467107at2"/>
<organism evidence="3 4">
    <name type="scientific">Mucilaginibacter auburnensis</name>
    <dbReference type="NCBI Taxonomy" id="1457233"/>
    <lineage>
        <taxon>Bacteria</taxon>
        <taxon>Pseudomonadati</taxon>
        <taxon>Bacteroidota</taxon>
        <taxon>Sphingobacteriia</taxon>
        <taxon>Sphingobacteriales</taxon>
        <taxon>Sphingobacteriaceae</taxon>
        <taxon>Mucilaginibacter</taxon>
    </lineage>
</organism>
<dbReference type="AlphaFoldDB" id="A0A2H9VVV3"/>
<reference evidence="3 4" key="1">
    <citation type="submission" date="2017-11" db="EMBL/GenBank/DDBJ databases">
        <title>Genomic Encyclopedia of Archaeal and Bacterial Type Strains, Phase II (KMG-II): From Individual Species to Whole Genera.</title>
        <authorList>
            <person name="Goeker M."/>
        </authorList>
    </citation>
    <scope>NUCLEOTIDE SEQUENCE [LARGE SCALE GENOMIC DNA]</scope>
    <source>
        <strain evidence="3 4">DSM 28175</strain>
    </source>
</reference>
<evidence type="ECO:0000259" key="2">
    <source>
        <dbReference type="Pfam" id="PF14371"/>
    </source>
</evidence>
<gene>
    <name evidence="3" type="ORF">CLV57_1963</name>
</gene>
<evidence type="ECO:0000256" key="1">
    <source>
        <dbReference type="SAM" id="SignalP"/>
    </source>
</evidence>
<name>A0A2H9VVV3_9SPHI</name>
<feature type="chain" id="PRO_5014117922" evidence="1">
    <location>
        <begin position="24"/>
        <end position="214"/>
    </location>
</feature>
<feature type="domain" description="DUF4412" evidence="2">
    <location>
        <begin position="29"/>
        <end position="199"/>
    </location>
</feature>
<sequence>MNKSILKTALFAAFASFGISANAQKVYTEGVANYTVSSPMGSADTKVYFTTDSSAAVTDNGMYTAKIVSDSKNTYTAVLVDVPAMSMRKVAVLTPAEVTQVNGEIPKLTFTPTTETKQINGFNCKKVTAKDPKSGMDIELWVTNDIKAPVTSITKPFTDAGGTPVKFVTVQQGQTVNVELKSMAGDKVPAGTFGIPAGYDKLSFSALKALGGQQ</sequence>